<gene>
    <name evidence="5" type="primary">truB</name>
    <name evidence="8" type="ORF">SYNTR_0623</name>
</gene>
<dbReference type="CDD" id="cd02573">
    <property type="entry name" value="PseudoU_synth_EcTruB"/>
    <property type="match status" value="1"/>
</dbReference>
<dbReference type="SUPFAM" id="SSF55120">
    <property type="entry name" value="Pseudouridine synthase"/>
    <property type="match status" value="1"/>
</dbReference>
<dbReference type="InterPro" id="IPR014780">
    <property type="entry name" value="tRNA_psdUridine_synth_TruB"/>
</dbReference>
<keyword evidence="9" id="KW-1185">Reference proteome</keyword>
<dbReference type="PANTHER" id="PTHR13767:SF2">
    <property type="entry name" value="PSEUDOURIDYLATE SYNTHASE TRUB1"/>
    <property type="match status" value="1"/>
</dbReference>
<dbReference type="GO" id="GO:0160148">
    <property type="term" value="F:tRNA pseudouridine(55) synthase activity"/>
    <property type="evidence" value="ECO:0007669"/>
    <property type="project" value="UniProtKB-EC"/>
</dbReference>
<evidence type="ECO:0000256" key="4">
    <source>
        <dbReference type="ARBA" id="ARBA00023235"/>
    </source>
</evidence>
<evidence type="ECO:0000256" key="2">
    <source>
        <dbReference type="ARBA" id="ARBA00005642"/>
    </source>
</evidence>
<dbReference type="AlphaFoldDB" id="A0A6I6D840"/>
<feature type="active site" description="Nucleophile" evidence="5">
    <location>
        <position position="38"/>
    </location>
</feature>
<organism evidence="8 9">
    <name type="scientific">Candidatus Syntrophocurvum alkaliphilum</name>
    <dbReference type="NCBI Taxonomy" id="2293317"/>
    <lineage>
        <taxon>Bacteria</taxon>
        <taxon>Bacillati</taxon>
        <taxon>Bacillota</taxon>
        <taxon>Clostridia</taxon>
        <taxon>Eubacteriales</taxon>
        <taxon>Syntrophomonadaceae</taxon>
        <taxon>Candidatus Syntrophocurvum</taxon>
    </lineage>
</organism>
<dbReference type="OrthoDB" id="9802309at2"/>
<evidence type="ECO:0000259" key="6">
    <source>
        <dbReference type="Pfam" id="PF01509"/>
    </source>
</evidence>
<evidence type="ECO:0000256" key="3">
    <source>
        <dbReference type="ARBA" id="ARBA00022694"/>
    </source>
</evidence>
<dbReference type="Pfam" id="PF16198">
    <property type="entry name" value="TruB_C_2"/>
    <property type="match status" value="1"/>
</dbReference>
<dbReference type="Gene3D" id="3.30.2350.10">
    <property type="entry name" value="Pseudouridine synthase"/>
    <property type="match status" value="1"/>
</dbReference>
<dbReference type="RefSeq" id="WP_156203137.1">
    <property type="nucleotide sequence ID" value="NZ_CP046457.1"/>
</dbReference>
<dbReference type="EMBL" id="CP046457">
    <property type="protein sequence ID" value="QGT99216.1"/>
    <property type="molecule type" value="Genomic_DNA"/>
</dbReference>
<evidence type="ECO:0000256" key="5">
    <source>
        <dbReference type="HAMAP-Rule" id="MF_01080"/>
    </source>
</evidence>
<evidence type="ECO:0000313" key="9">
    <source>
        <dbReference type="Proteomes" id="UP000426444"/>
    </source>
</evidence>
<keyword evidence="4 5" id="KW-0413">Isomerase</keyword>
<comment type="similarity">
    <text evidence="2 5">Belongs to the pseudouridine synthase TruB family. Type 1 subfamily.</text>
</comment>
<evidence type="ECO:0000313" key="8">
    <source>
        <dbReference type="EMBL" id="QGT99216.1"/>
    </source>
</evidence>
<dbReference type="EC" id="5.4.99.25" evidence="5"/>
<dbReference type="KEGG" id="salq:SYNTR_0623"/>
<dbReference type="Pfam" id="PF01509">
    <property type="entry name" value="TruB_N"/>
    <property type="match status" value="1"/>
</dbReference>
<reference evidence="9" key="1">
    <citation type="journal article" date="2019" name="Microbiology">
        <title>Complete Genome Sequence of an Uncultured Bacterium of the Candidate Phylum Bipolaricaulota.</title>
        <authorList>
            <person name="Kadnikov V.V."/>
            <person name="Mardanov A.V."/>
            <person name="Beletsky A.V."/>
            <person name="Frank Y.A."/>
            <person name="Karnachuk O.V."/>
            <person name="Ravin N.V."/>
        </authorList>
    </citation>
    <scope>NUCLEOTIDE SEQUENCE [LARGE SCALE GENOMIC DNA]</scope>
</reference>
<dbReference type="InterPro" id="IPR002501">
    <property type="entry name" value="PsdUridine_synth_N"/>
</dbReference>
<feature type="domain" description="tRNA pseudouridylate synthase B C-terminal" evidence="7">
    <location>
        <begin position="177"/>
        <end position="229"/>
    </location>
</feature>
<evidence type="ECO:0000256" key="1">
    <source>
        <dbReference type="ARBA" id="ARBA00000385"/>
    </source>
</evidence>
<keyword evidence="3 5" id="KW-0819">tRNA processing</keyword>
<evidence type="ECO:0000259" key="7">
    <source>
        <dbReference type="Pfam" id="PF16198"/>
    </source>
</evidence>
<sequence length="296" mass="33635">MDGFININKPEGITSFDVLRTLKKQIGKIKMGHLGTLDPMATGVLPVALGNATRVIEYIKDETKAYTATMIMGRVSDTQDEYGTIKVIQEQPIIELDILKEAIKEFTGKIKQLPPMYSAVHHNGKRLYELAREGKVVERELREVEIYKLDLVTIELNENNIPLITIYVECSKGTYIRTLCHDIGQKLGTGAYLNKLIRVKSGIFNIDDSITLEKLEKCTNIKRVIKDIDYPLNELQNYYISNPSDLYKLLNGNKIQCSIEDEELVKVYSPEQNLVAIAEINKNNNTPMLKPKKVFK</sequence>
<proteinExistence type="inferred from homology"/>
<protein>
    <recommendedName>
        <fullName evidence="5">tRNA pseudouridine synthase B</fullName>
        <ecNumber evidence="5">5.4.99.25</ecNumber>
    </recommendedName>
    <alternativeName>
        <fullName evidence="5">tRNA pseudouridine(55) synthase</fullName>
        <shortName evidence="5">Psi55 synthase</shortName>
    </alternativeName>
    <alternativeName>
        <fullName evidence="5">tRNA pseudouridylate synthase</fullName>
    </alternativeName>
    <alternativeName>
        <fullName evidence="5">tRNA-uridine isomerase</fullName>
    </alternativeName>
</protein>
<dbReference type="PANTHER" id="PTHR13767">
    <property type="entry name" value="TRNA-PSEUDOURIDINE SYNTHASE"/>
    <property type="match status" value="1"/>
</dbReference>
<dbReference type="GO" id="GO:0003723">
    <property type="term" value="F:RNA binding"/>
    <property type="evidence" value="ECO:0007669"/>
    <property type="project" value="InterPro"/>
</dbReference>
<dbReference type="InterPro" id="IPR032819">
    <property type="entry name" value="TruB_C"/>
</dbReference>
<dbReference type="GO" id="GO:0031119">
    <property type="term" value="P:tRNA pseudouridine synthesis"/>
    <property type="evidence" value="ECO:0007669"/>
    <property type="project" value="UniProtKB-UniRule"/>
</dbReference>
<accession>A0A6I6D840</accession>
<dbReference type="GO" id="GO:1990481">
    <property type="term" value="P:mRNA pseudouridine synthesis"/>
    <property type="evidence" value="ECO:0007669"/>
    <property type="project" value="TreeGrafter"/>
</dbReference>
<dbReference type="Proteomes" id="UP000426444">
    <property type="component" value="Chromosome"/>
</dbReference>
<dbReference type="InterPro" id="IPR020103">
    <property type="entry name" value="PsdUridine_synth_cat_dom_sf"/>
</dbReference>
<comment type="function">
    <text evidence="5">Responsible for synthesis of pseudouridine from uracil-55 in the psi GC loop of transfer RNAs.</text>
</comment>
<comment type="catalytic activity">
    <reaction evidence="1 5">
        <text>uridine(55) in tRNA = pseudouridine(55) in tRNA</text>
        <dbReference type="Rhea" id="RHEA:42532"/>
        <dbReference type="Rhea" id="RHEA-COMP:10101"/>
        <dbReference type="Rhea" id="RHEA-COMP:10102"/>
        <dbReference type="ChEBI" id="CHEBI:65314"/>
        <dbReference type="ChEBI" id="CHEBI:65315"/>
        <dbReference type="EC" id="5.4.99.25"/>
    </reaction>
</comment>
<dbReference type="NCBIfam" id="TIGR00431">
    <property type="entry name" value="TruB"/>
    <property type="match status" value="1"/>
</dbReference>
<dbReference type="HAMAP" id="MF_01080">
    <property type="entry name" value="TruB_bact"/>
    <property type="match status" value="1"/>
</dbReference>
<feature type="domain" description="Pseudouridine synthase II N-terminal" evidence="6">
    <location>
        <begin position="23"/>
        <end position="176"/>
    </location>
</feature>
<name>A0A6I6D840_9FIRM</name>